<organism evidence="1 2">
    <name type="scientific">Actinomadura sediminis</name>
    <dbReference type="NCBI Taxonomy" id="1038904"/>
    <lineage>
        <taxon>Bacteria</taxon>
        <taxon>Bacillati</taxon>
        <taxon>Actinomycetota</taxon>
        <taxon>Actinomycetes</taxon>
        <taxon>Streptosporangiales</taxon>
        <taxon>Thermomonosporaceae</taxon>
        <taxon>Actinomadura</taxon>
    </lineage>
</organism>
<gene>
    <name evidence="1" type="ORF">ACFQ11_06860</name>
</gene>
<dbReference type="EMBL" id="JBHTJA010000008">
    <property type="protein sequence ID" value="MFD0900107.1"/>
    <property type="molecule type" value="Genomic_DNA"/>
</dbReference>
<dbReference type="Proteomes" id="UP001596972">
    <property type="component" value="Unassembled WGS sequence"/>
</dbReference>
<evidence type="ECO:0000313" key="1">
    <source>
        <dbReference type="EMBL" id="MFD0900107.1"/>
    </source>
</evidence>
<evidence type="ECO:0000313" key="2">
    <source>
        <dbReference type="Proteomes" id="UP001596972"/>
    </source>
</evidence>
<accession>A0ABW3EKY4</accession>
<sequence length="54" mass="6096">MVKTLFARITAHRPISPRIGKITFQDGRGEVCTRACRSAAHRDRVTIAAYRARL</sequence>
<dbReference type="RefSeq" id="WP_378297030.1">
    <property type="nucleotide sequence ID" value="NZ_JBHTJA010000008.1"/>
</dbReference>
<proteinExistence type="predicted"/>
<reference evidence="2" key="1">
    <citation type="journal article" date="2019" name="Int. J. Syst. Evol. Microbiol.">
        <title>The Global Catalogue of Microorganisms (GCM) 10K type strain sequencing project: providing services to taxonomists for standard genome sequencing and annotation.</title>
        <authorList>
            <consortium name="The Broad Institute Genomics Platform"/>
            <consortium name="The Broad Institute Genome Sequencing Center for Infectious Disease"/>
            <person name="Wu L."/>
            <person name="Ma J."/>
        </authorList>
    </citation>
    <scope>NUCLEOTIDE SEQUENCE [LARGE SCALE GENOMIC DNA]</scope>
    <source>
        <strain evidence="2">JCM 31202</strain>
    </source>
</reference>
<comment type="caution">
    <text evidence="1">The sequence shown here is derived from an EMBL/GenBank/DDBJ whole genome shotgun (WGS) entry which is preliminary data.</text>
</comment>
<name>A0ABW3EKY4_9ACTN</name>
<protein>
    <submittedName>
        <fullName evidence="1">Uncharacterized protein</fullName>
    </submittedName>
</protein>
<keyword evidence="2" id="KW-1185">Reference proteome</keyword>